<dbReference type="PANTHER" id="PTHR43283">
    <property type="entry name" value="BETA-LACTAMASE-RELATED"/>
    <property type="match status" value="1"/>
</dbReference>
<dbReference type="SUPFAM" id="SSF56601">
    <property type="entry name" value="beta-lactamase/transpeptidase-like"/>
    <property type="match status" value="1"/>
</dbReference>
<feature type="region of interest" description="Disordered" evidence="3">
    <location>
        <begin position="213"/>
        <end position="251"/>
    </location>
</feature>
<dbReference type="EMBL" id="JAUIQD010000007">
    <property type="protein sequence ID" value="KAK3344201.1"/>
    <property type="molecule type" value="Genomic_DNA"/>
</dbReference>
<evidence type="ECO:0000256" key="3">
    <source>
        <dbReference type="SAM" id="MobiDB-lite"/>
    </source>
</evidence>
<proteinExistence type="inferred from homology"/>
<protein>
    <submittedName>
        <fullName evidence="5">Beta-lactamase/transpeptidase-like protein</fullName>
    </submittedName>
</protein>
<sequence length="393" mass="42232">MSSSWEAFEARVQKAVDDGILPGAVMLARDKTGKLNYAAALGQSSLDPPRPMQTDTVFALASMTKLLTILAALQLVDRGLLTLETDVTPYLPALAAKPILTSLTTTAPRKSPILLRHLLTHSSGAGYGFLSPLLGEYNTARNAPRAPTTSVPARFDEPLLFEPGTSWAYGASIDWAGALVETVSGESLDAYLQTHILSPVGVTNPSRVTFFPERGGGGGSPAQRAQMTTRDGATGRVVPAPLPAPESDPGRGAMGGEGVWADLSAYFEVLYSLLLDDGRVLKSETARWLFEPQLEPLAKEALLAQVKDARWIVGHVPDTGEYDWSLGGLLVDGHSHGHRNKGFLTWAGVFNVWWFIDRAAGVCGIFGTQILVPADPQVEPLLKEFEDEIYAKL</sequence>
<keyword evidence="6" id="KW-1185">Reference proteome</keyword>
<name>A0AAJ0H9C7_9PEZI</name>
<dbReference type="PANTHER" id="PTHR43283:SF17">
    <property type="entry name" value="(LOVD), PUTATIVE (AFU_ORTHOLOGUE AFUA_5G00920)-RELATED"/>
    <property type="match status" value="1"/>
</dbReference>
<dbReference type="Gene3D" id="3.40.710.10">
    <property type="entry name" value="DD-peptidase/beta-lactamase superfamily"/>
    <property type="match status" value="1"/>
</dbReference>
<evidence type="ECO:0000256" key="1">
    <source>
        <dbReference type="ARBA" id="ARBA00009009"/>
    </source>
</evidence>
<keyword evidence="2" id="KW-0378">Hydrolase</keyword>
<evidence type="ECO:0000313" key="6">
    <source>
        <dbReference type="Proteomes" id="UP001275084"/>
    </source>
</evidence>
<evidence type="ECO:0000256" key="2">
    <source>
        <dbReference type="ARBA" id="ARBA00022801"/>
    </source>
</evidence>
<gene>
    <name evidence="5" type="ORF">B0T25DRAFT_635081</name>
</gene>
<evidence type="ECO:0000259" key="4">
    <source>
        <dbReference type="Pfam" id="PF00144"/>
    </source>
</evidence>
<comment type="similarity">
    <text evidence="1">Belongs to the class-A beta-lactamase family.</text>
</comment>
<reference evidence="5" key="1">
    <citation type="journal article" date="2023" name="Mol. Phylogenet. Evol.">
        <title>Genome-scale phylogeny and comparative genomics of the fungal order Sordariales.</title>
        <authorList>
            <person name="Hensen N."/>
            <person name="Bonometti L."/>
            <person name="Westerberg I."/>
            <person name="Brannstrom I.O."/>
            <person name="Guillou S."/>
            <person name="Cros-Aarteil S."/>
            <person name="Calhoun S."/>
            <person name="Haridas S."/>
            <person name="Kuo A."/>
            <person name="Mondo S."/>
            <person name="Pangilinan J."/>
            <person name="Riley R."/>
            <person name="LaButti K."/>
            <person name="Andreopoulos B."/>
            <person name="Lipzen A."/>
            <person name="Chen C."/>
            <person name="Yan M."/>
            <person name="Daum C."/>
            <person name="Ng V."/>
            <person name="Clum A."/>
            <person name="Steindorff A."/>
            <person name="Ohm R.A."/>
            <person name="Martin F."/>
            <person name="Silar P."/>
            <person name="Natvig D.O."/>
            <person name="Lalanne C."/>
            <person name="Gautier V."/>
            <person name="Ament-Velasquez S.L."/>
            <person name="Kruys A."/>
            <person name="Hutchinson M.I."/>
            <person name="Powell A.J."/>
            <person name="Barry K."/>
            <person name="Miller A.N."/>
            <person name="Grigoriev I.V."/>
            <person name="Debuchy R."/>
            <person name="Gladieux P."/>
            <person name="Hiltunen Thoren M."/>
            <person name="Johannesson H."/>
        </authorList>
    </citation>
    <scope>NUCLEOTIDE SEQUENCE</scope>
    <source>
        <strain evidence="5">CBS 955.72</strain>
    </source>
</reference>
<dbReference type="InterPro" id="IPR001466">
    <property type="entry name" value="Beta-lactam-related"/>
</dbReference>
<dbReference type="AlphaFoldDB" id="A0AAJ0H9C7"/>
<dbReference type="Proteomes" id="UP001275084">
    <property type="component" value="Unassembled WGS sequence"/>
</dbReference>
<dbReference type="InterPro" id="IPR012338">
    <property type="entry name" value="Beta-lactam/transpept-like"/>
</dbReference>
<dbReference type="GO" id="GO:0016787">
    <property type="term" value="F:hydrolase activity"/>
    <property type="evidence" value="ECO:0007669"/>
    <property type="project" value="UniProtKB-KW"/>
</dbReference>
<accession>A0AAJ0H9C7</accession>
<comment type="caution">
    <text evidence="5">The sequence shown here is derived from an EMBL/GenBank/DDBJ whole genome shotgun (WGS) entry which is preliminary data.</text>
</comment>
<reference evidence="5" key="2">
    <citation type="submission" date="2023-06" db="EMBL/GenBank/DDBJ databases">
        <authorList>
            <consortium name="Lawrence Berkeley National Laboratory"/>
            <person name="Haridas S."/>
            <person name="Hensen N."/>
            <person name="Bonometti L."/>
            <person name="Westerberg I."/>
            <person name="Brannstrom I.O."/>
            <person name="Guillou S."/>
            <person name="Cros-Aarteil S."/>
            <person name="Calhoun S."/>
            <person name="Kuo A."/>
            <person name="Mondo S."/>
            <person name="Pangilinan J."/>
            <person name="Riley R."/>
            <person name="Labutti K."/>
            <person name="Andreopoulos B."/>
            <person name="Lipzen A."/>
            <person name="Chen C."/>
            <person name="Yanf M."/>
            <person name="Daum C."/>
            <person name="Ng V."/>
            <person name="Clum A."/>
            <person name="Steindorff A."/>
            <person name="Ohm R."/>
            <person name="Martin F."/>
            <person name="Silar P."/>
            <person name="Natvig D."/>
            <person name="Lalanne C."/>
            <person name="Gautier V."/>
            <person name="Ament-Velasquez S.L."/>
            <person name="Kruys A."/>
            <person name="Hutchinson M.I."/>
            <person name="Powell A.J."/>
            <person name="Barry K."/>
            <person name="Miller A.N."/>
            <person name="Grigoriev I.V."/>
            <person name="Debuchy R."/>
            <person name="Gladieux P."/>
            <person name="Thoren M.H."/>
            <person name="Johannesson H."/>
        </authorList>
    </citation>
    <scope>NUCLEOTIDE SEQUENCE</scope>
    <source>
        <strain evidence="5">CBS 955.72</strain>
    </source>
</reference>
<feature type="domain" description="Beta-lactamase-related" evidence="4">
    <location>
        <begin position="8"/>
        <end position="373"/>
    </location>
</feature>
<evidence type="ECO:0000313" key="5">
    <source>
        <dbReference type="EMBL" id="KAK3344201.1"/>
    </source>
</evidence>
<organism evidence="5 6">
    <name type="scientific">Lasiosphaeria hispida</name>
    <dbReference type="NCBI Taxonomy" id="260671"/>
    <lineage>
        <taxon>Eukaryota</taxon>
        <taxon>Fungi</taxon>
        <taxon>Dikarya</taxon>
        <taxon>Ascomycota</taxon>
        <taxon>Pezizomycotina</taxon>
        <taxon>Sordariomycetes</taxon>
        <taxon>Sordariomycetidae</taxon>
        <taxon>Sordariales</taxon>
        <taxon>Lasiosphaeriaceae</taxon>
        <taxon>Lasiosphaeria</taxon>
    </lineage>
</organism>
<dbReference type="Pfam" id="PF00144">
    <property type="entry name" value="Beta-lactamase"/>
    <property type="match status" value="1"/>
</dbReference>
<dbReference type="InterPro" id="IPR050789">
    <property type="entry name" value="Diverse_Enzym_Activities"/>
</dbReference>